<name>W8F304_9BACT</name>
<sequence>MQGVAGPLQDGLAEKNSRPELVTDSGRLFFSTVICLSDGHT</sequence>
<dbReference type="EMBL" id="CP007145">
    <property type="protein sequence ID" value="AHJ98397.1"/>
    <property type="molecule type" value="Genomic_DNA"/>
</dbReference>
<evidence type="ECO:0000313" key="1">
    <source>
        <dbReference type="EMBL" id="AHJ98397.1"/>
    </source>
</evidence>
<dbReference type="AlphaFoldDB" id="W8F304"/>
<gene>
    <name evidence="1" type="ORF">Hsw_2802</name>
</gene>
<protein>
    <submittedName>
        <fullName evidence="1">Uncharacterized protein</fullName>
    </submittedName>
</protein>
<dbReference type="KEGG" id="hsw:Hsw_2802"/>
<proteinExistence type="predicted"/>
<dbReference type="Proteomes" id="UP000019423">
    <property type="component" value="Chromosome"/>
</dbReference>
<evidence type="ECO:0000313" key="2">
    <source>
        <dbReference type="Proteomes" id="UP000019423"/>
    </source>
</evidence>
<keyword evidence="2" id="KW-1185">Reference proteome</keyword>
<accession>W8F304</accession>
<reference evidence="1 2" key="1">
    <citation type="submission" date="2014-01" db="EMBL/GenBank/DDBJ databases">
        <title>Complete genome sequence of ionizing-radiation resistance bacterium Hymenobacter swuensis DY53.</title>
        <authorList>
            <person name="Jung J.-H."/>
            <person name="Jeong S.-W."/>
            <person name="Joe M.-H."/>
            <person name="Cho y.-j."/>
            <person name="Kim M.-K."/>
            <person name="Lim S.-Y."/>
        </authorList>
    </citation>
    <scope>NUCLEOTIDE SEQUENCE [LARGE SCALE GENOMIC DNA]</scope>
    <source>
        <strain evidence="1 2">DY53</strain>
    </source>
</reference>
<dbReference type="HOGENOM" id="CLU_3271272_0_0_10"/>
<organism evidence="1 2">
    <name type="scientific">Hymenobacter swuensis DY53</name>
    <dbReference type="NCBI Taxonomy" id="1227739"/>
    <lineage>
        <taxon>Bacteria</taxon>
        <taxon>Pseudomonadati</taxon>
        <taxon>Bacteroidota</taxon>
        <taxon>Cytophagia</taxon>
        <taxon>Cytophagales</taxon>
        <taxon>Hymenobacteraceae</taxon>
        <taxon>Hymenobacter</taxon>
    </lineage>
</organism>